<dbReference type="Pfam" id="PF13088">
    <property type="entry name" value="BNR_2"/>
    <property type="match status" value="1"/>
</dbReference>
<accession>A0A849A6N1</accession>
<dbReference type="GO" id="GO:0004308">
    <property type="term" value="F:exo-alpha-sialidase activity"/>
    <property type="evidence" value="ECO:0007669"/>
    <property type="project" value="UniProtKB-EC"/>
</dbReference>
<gene>
    <name evidence="7" type="ORF">HKD39_05125</name>
</gene>
<dbReference type="InterPro" id="IPR011040">
    <property type="entry name" value="Sialidase"/>
</dbReference>
<dbReference type="RefSeq" id="WP_171198726.1">
    <property type="nucleotide sequence ID" value="NZ_JABEND010000002.1"/>
</dbReference>
<dbReference type="GO" id="GO:0006689">
    <property type="term" value="P:ganglioside catabolic process"/>
    <property type="evidence" value="ECO:0007669"/>
    <property type="project" value="TreeGrafter"/>
</dbReference>
<evidence type="ECO:0000256" key="1">
    <source>
        <dbReference type="ARBA" id="ARBA00000427"/>
    </source>
</evidence>
<evidence type="ECO:0000313" key="7">
    <source>
        <dbReference type="EMBL" id="NNG35103.1"/>
    </source>
</evidence>
<dbReference type="AlphaFoldDB" id="A0A849A6N1"/>
<feature type="signal peptide" evidence="5">
    <location>
        <begin position="1"/>
        <end position="22"/>
    </location>
</feature>
<comment type="catalytic activity">
    <reaction evidence="1">
        <text>Hydrolysis of alpha-(2-&gt;3)-, alpha-(2-&gt;6)-, alpha-(2-&gt;8)- glycosidic linkages of terminal sialic acid residues in oligosaccharides, glycoproteins, glycolipids, colominic acid and synthetic substrates.</text>
        <dbReference type="EC" id="3.2.1.18"/>
    </reaction>
</comment>
<dbReference type="InterPro" id="IPR026856">
    <property type="entry name" value="Sialidase_fam"/>
</dbReference>
<sequence length="437" mass="45021">MNSRKISVVSVVAAVTAVCATAVIAPASSVTGAPAAADARSGSAGAQPLRADRSADGGQLVAAKPGGRCTQSVPYPAGDNGYASFRIPAVVTTTRGTVLAFAEGRHAGTADSGDIDVVLKRSSDGGCSWSELAVVSDGDGDTRGNPAPAVDPATGAVVLVTTFNGGNVTEKQILKGEVAAEDSRRVFVQTSANDGVNFTAPREITASTKRADWRWYASGPGHATVLTTGPHRGRIVVPANHSIAPPAGSGDQGDEAKYYGGHSIYSDDRGKTWQIGYVDDNPDGFINVNETAATQLLDGRMYFNTREHNGSAPGNRADAYSTDGGQTLVAPFAPQATLVGPVVQGSVLQVKGGGKSRSPLLYSGPADPGARAAMTIRVSRDAGVTFSDPYPISGLPAAYSDLVQLNNSTIGLLYETGARTSTDTIVFRKIDLAELIR</sequence>
<name>A0A849A6N1_9ACTN</name>
<protein>
    <recommendedName>
        <fullName evidence="3">exo-alpha-sialidase</fullName>
        <ecNumber evidence="3">3.2.1.18</ecNumber>
    </recommendedName>
</protein>
<proteinExistence type="inferred from homology"/>
<dbReference type="Gene3D" id="2.120.10.10">
    <property type="match status" value="1"/>
</dbReference>
<dbReference type="PANTHER" id="PTHR10628">
    <property type="entry name" value="SIALIDASE"/>
    <property type="match status" value="1"/>
</dbReference>
<feature type="domain" description="Sialidase" evidence="6">
    <location>
        <begin position="96"/>
        <end position="410"/>
    </location>
</feature>
<keyword evidence="5" id="KW-0732">Signal</keyword>
<dbReference type="GO" id="GO:0016020">
    <property type="term" value="C:membrane"/>
    <property type="evidence" value="ECO:0007669"/>
    <property type="project" value="TreeGrafter"/>
</dbReference>
<dbReference type="EC" id="3.2.1.18" evidence="3"/>
<dbReference type="EMBL" id="JABEND010000002">
    <property type="protein sequence ID" value="NNG35103.1"/>
    <property type="molecule type" value="Genomic_DNA"/>
</dbReference>
<evidence type="ECO:0000259" key="6">
    <source>
        <dbReference type="Pfam" id="PF13088"/>
    </source>
</evidence>
<feature type="region of interest" description="Disordered" evidence="4">
    <location>
        <begin position="35"/>
        <end position="58"/>
    </location>
</feature>
<organism evidence="7 8">
    <name type="scientific">Nakamurella aerolata</name>
    <dbReference type="NCBI Taxonomy" id="1656892"/>
    <lineage>
        <taxon>Bacteria</taxon>
        <taxon>Bacillati</taxon>
        <taxon>Actinomycetota</taxon>
        <taxon>Actinomycetes</taxon>
        <taxon>Nakamurellales</taxon>
        <taxon>Nakamurellaceae</taxon>
        <taxon>Nakamurella</taxon>
    </lineage>
</organism>
<dbReference type="GO" id="GO:0005737">
    <property type="term" value="C:cytoplasm"/>
    <property type="evidence" value="ECO:0007669"/>
    <property type="project" value="TreeGrafter"/>
</dbReference>
<dbReference type="SUPFAM" id="SSF50939">
    <property type="entry name" value="Sialidases"/>
    <property type="match status" value="1"/>
</dbReference>
<evidence type="ECO:0000256" key="3">
    <source>
        <dbReference type="ARBA" id="ARBA00012733"/>
    </source>
</evidence>
<feature type="compositionally biased region" description="Low complexity" evidence="4">
    <location>
        <begin position="35"/>
        <end position="46"/>
    </location>
</feature>
<dbReference type="Proteomes" id="UP000562984">
    <property type="component" value="Unassembled WGS sequence"/>
</dbReference>
<evidence type="ECO:0000256" key="2">
    <source>
        <dbReference type="ARBA" id="ARBA00009348"/>
    </source>
</evidence>
<dbReference type="CDD" id="cd15482">
    <property type="entry name" value="Sialidase_non-viral"/>
    <property type="match status" value="1"/>
</dbReference>
<reference evidence="7 8" key="1">
    <citation type="submission" date="2020-05" db="EMBL/GenBank/DDBJ databases">
        <title>Nakamurella sp. DB0629 isolated from air conditioner.</title>
        <authorList>
            <person name="Kim D.H."/>
            <person name="Kim D.-U."/>
        </authorList>
    </citation>
    <scope>NUCLEOTIDE SEQUENCE [LARGE SCALE GENOMIC DNA]</scope>
    <source>
        <strain evidence="7 8">DB0629</strain>
    </source>
</reference>
<dbReference type="GO" id="GO:0009313">
    <property type="term" value="P:oligosaccharide catabolic process"/>
    <property type="evidence" value="ECO:0007669"/>
    <property type="project" value="TreeGrafter"/>
</dbReference>
<evidence type="ECO:0000256" key="5">
    <source>
        <dbReference type="SAM" id="SignalP"/>
    </source>
</evidence>
<dbReference type="InterPro" id="IPR036278">
    <property type="entry name" value="Sialidase_sf"/>
</dbReference>
<dbReference type="PANTHER" id="PTHR10628:SF30">
    <property type="entry name" value="EXO-ALPHA-SIALIDASE"/>
    <property type="match status" value="1"/>
</dbReference>
<comment type="caution">
    <text evidence="7">The sequence shown here is derived from an EMBL/GenBank/DDBJ whole genome shotgun (WGS) entry which is preliminary data.</text>
</comment>
<evidence type="ECO:0000256" key="4">
    <source>
        <dbReference type="SAM" id="MobiDB-lite"/>
    </source>
</evidence>
<feature type="chain" id="PRO_5039402393" description="exo-alpha-sialidase" evidence="5">
    <location>
        <begin position="23"/>
        <end position="437"/>
    </location>
</feature>
<keyword evidence="8" id="KW-1185">Reference proteome</keyword>
<evidence type="ECO:0000313" key="8">
    <source>
        <dbReference type="Proteomes" id="UP000562984"/>
    </source>
</evidence>
<comment type="similarity">
    <text evidence="2">Belongs to the glycosyl hydrolase 33 family.</text>
</comment>